<evidence type="ECO:0000259" key="6">
    <source>
        <dbReference type="Pfam" id="PF00350"/>
    </source>
</evidence>
<evidence type="ECO:0000256" key="5">
    <source>
        <dbReference type="ARBA" id="ARBA00023136"/>
    </source>
</evidence>
<keyword evidence="5" id="KW-0472">Membrane</keyword>
<keyword evidence="8" id="KW-1185">Reference proteome</keyword>
<keyword evidence="3" id="KW-0378">Hydrolase</keyword>
<evidence type="ECO:0000256" key="1">
    <source>
        <dbReference type="ARBA" id="ARBA00004370"/>
    </source>
</evidence>
<protein>
    <recommendedName>
        <fullName evidence="6">Dynamin N-terminal domain-containing protein</fullName>
    </recommendedName>
</protein>
<keyword evidence="2" id="KW-0547">Nucleotide-binding</keyword>
<feature type="domain" description="Dynamin N-terminal" evidence="6">
    <location>
        <begin position="2"/>
        <end position="35"/>
    </location>
</feature>
<dbReference type="AlphaFoldDB" id="A0A7X0M837"/>
<dbReference type="GO" id="GO:0005525">
    <property type="term" value="F:GTP binding"/>
    <property type="evidence" value="ECO:0007669"/>
    <property type="project" value="UniProtKB-KW"/>
</dbReference>
<dbReference type="SUPFAM" id="SSF52540">
    <property type="entry name" value="P-loop containing nucleoside triphosphate hydrolases"/>
    <property type="match status" value="1"/>
</dbReference>
<dbReference type="Pfam" id="PF00350">
    <property type="entry name" value="Dynamin_N"/>
    <property type="match status" value="1"/>
</dbReference>
<comment type="caution">
    <text evidence="7">The sequence shown here is derived from an EMBL/GenBank/DDBJ whole genome shotgun (WGS) entry which is preliminary data.</text>
</comment>
<evidence type="ECO:0000256" key="4">
    <source>
        <dbReference type="ARBA" id="ARBA00023134"/>
    </source>
</evidence>
<dbReference type="InterPro" id="IPR045063">
    <property type="entry name" value="Dynamin_N"/>
</dbReference>
<dbReference type="GO" id="GO:0016020">
    <property type="term" value="C:membrane"/>
    <property type="evidence" value="ECO:0007669"/>
    <property type="project" value="UniProtKB-SubCell"/>
</dbReference>
<gene>
    <name evidence="7" type="ORF">BJ992_004393</name>
</gene>
<keyword evidence="4" id="KW-0342">GTP-binding</keyword>
<dbReference type="Proteomes" id="UP000555564">
    <property type="component" value="Unassembled WGS sequence"/>
</dbReference>
<evidence type="ECO:0000256" key="3">
    <source>
        <dbReference type="ARBA" id="ARBA00022801"/>
    </source>
</evidence>
<dbReference type="InterPro" id="IPR027417">
    <property type="entry name" value="P-loop_NTPase"/>
</dbReference>
<evidence type="ECO:0000256" key="2">
    <source>
        <dbReference type="ARBA" id="ARBA00022741"/>
    </source>
</evidence>
<evidence type="ECO:0000313" key="8">
    <source>
        <dbReference type="Proteomes" id="UP000555564"/>
    </source>
</evidence>
<name>A0A7X0M837_9ACTN</name>
<sequence length="441" mass="48074">MAVGGQINAGKSTLVNALLGRDVAPTGETECTFVVARYMPSHQDRVVVTPRVGDPYEVLTGPRGGLPVRDGGLGRAPGEVAWVDVEFSGGEMPLACVLVDTPGLNSPNHDDDGSIAALGDADAVLYVMPHPGEDDAKAFMEIRDGVDASLAGRSGRIGVISQVDRLPKDPRKDPWTLASQLAATYGERLRAEVSAVVPVVGLLAETALGAEFTERDAELVRLLARHDPGEVYEALYDDDEFRHWEDGPLEAGERSRLLGMLGIHGLCLCVEHVRNGAMGSYRLLAHLRERSGVDRLVETVRSSLGPRTDWLRAASALTRLTEAAWRDRNGEWLLDAVEELRRLPVFARGALREALWEVESGRLRLDAGDVEALRLLVSRASPGEALGLPPGAGRADVARAAGWETTRWRYVEQDPTRPPRLRRFAGTARRLCEGYHPDMRR</sequence>
<dbReference type="EMBL" id="JACHIU010000001">
    <property type="protein sequence ID" value="MBB6474962.1"/>
    <property type="molecule type" value="Genomic_DNA"/>
</dbReference>
<organism evidence="7 8">
    <name type="scientific">Sphaerisporangium rubeum</name>
    <dbReference type="NCBI Taxonomy" id="321317"/>
    <lineage>
        <taxon>Bacteria</taxon>
        <taxon>Bacillati</taxon>
        <taxon>Actinomycetota</taxon>
        <taxon>Actinomycetes</taxon>
        <taxon>Streptosporangiales</taxon>
        <taxon>Streptosporangiaceae</taxon>
        <taxon>Sphaerisporangium</taxon>
    </lineage>
</organism>
<dbReference type="InterPro" id="IPR027094">
    <property type="entry name" value="Mitofusin_fam"/>
</dbReference>
<evidence type="ECO:0000313" key="7">
    <source>
        <dbReference type="EMBL" id="MBB6474962.1"/>
    </source>
</evidence>
<dbReference type="PANTHER" id="PTHR10465">
    <property type="entry name" value="TRANSMEMBRANE GTPASE FZO1"/>
    <property type="match status" value="1"/>
</dbReference>
<dbReference type="GO" id="GO:0003924">
    <property type="term" value="F:GTPase activity"/>
    <property type="evidence" value="ECO:0007669"/>
    <property type="project" value="InterPro"/>
</dbReference>
<dbReference type="RefSeq" id="WP_184983923.1">
    <property type="nucleotide sequence ID" value="NZ_BAAALO010000002.1"/>
</dbReference>
<accession>A0A7X0M837</accession>
<dbReference type="PANTHER" id="PTHR10465:SF0">
    <property type="entry name" value="SARCALUMENIN"/>
    <property type="match status" value="1"/>
</dbReference>
<comment type="subcellular location">
    <subcellularLocation>
        <location evidence="1">Membrane</location>
    </subcellularLocation>
</comment>
<reference evidence="7 8" key="1">
    <citation type="submission" date="2020-08" db="EMBL/GenBank/DDBJ databases">
        <title>Sequencing the genomes of 1000 actinobacteria strains.</title>
        <authorList>
            <person name="Klenk H.-P."/>
        </authorList>
    </citation>
    <scope>NUCLEOTIDE SEQUENCE [LARGE SCALE GENOMIC DNA]</scope>
    <source>
        <strain evidence="7 8">DSM 44936</strain>
    </source>
</reference>
<proteinExistence type="predicted"/>
<dbReference type="Gene3D" id="3.40.50.300">
    <property type="entry name" value="P-loop containing nucleotide triphosphate hydrolases"/>
    <property type="match status" value="1"/>
</dbReference>